<dbReference type="HOGENOM" id="CLU_067855_0_1_1"/>
<proteinExistence type="predicted"/>
<evidence type="ECO:0000313" key="3">
    <source>
        <dbReference type="Proteomes" id="UP000030752"/>
    </source>
</evidence>
<evidence type="ECO:0000313" key="2">
    <source>
        <dbReference type="EMBL" id="ETN37172.1"/>
    </source>
</evidence>
<dbReference type="VEuPathDB" id="FungiDB:HMPREF1541_08162"/>
<accession>W2RKZ7</accession>
<dbReference type="eggNOG" id="ENOG502SQUK">
    <property type="taxonomic scope" value="Eukaryota"/>
</dbReference>
<dbReference type="AlphaFoldDB" id="W2RKZ7"/>
<gene>
    <name evidence="2" type="ORF">HMPREF1541_08162</name>
</gene>
<sequence>MPEEPGGSVGGIKLPTEEDLKNLPNDERLRQAAEVAGQAASAEGLVNSLKKKAAAITNPKERERILTEAYNNEVKAKGLSKKAKILQSGGFQGVVAGGGIGAATGVGLGTAVGTLVGTAATIPTTLVGGLVGGGVGLFHGPWIKFGGKDGKEEVVQVPQESIDNGAVLVDDKTGNVTVKDPAALKDAAAAAEQAAKVSAAAQKDHQPEEKRKPKKLEIRSNKQGGAADKAAPSPPTANGDKGEKKKPKKLEVRSKSSTPAS</sequence>
<dbReference type="OrthoDB" id="4158987at2759"/>
<keyword evidence="3" id="KW-1185">Reference proteome</keyword>
<reference evidence="2 3" key="1">
    <citation type="submission" date="2013-03" db="EMBL/GenBank/DDBJ databases">
        <title>The Genome Sequence of Phialophora europaea CBS 101466.</title>
        <authorList>
            <consortium name="The Broad Institute Genomics Platform"/>
            <person name="Cuomo C."/>
            <person name="de Hoog S."/>
            <person name="Gorbushina A."/>
            <person name="Walker B."/>
            <person name="Young S.K."/>
            <person name="Zeng Q."/>
            <person name="Gargeya S."/>
            <person name="Fitzgerald M."/>
            <person name="Haas B."/>
            <person name="Abouelleil A."/>
            <person name="Allen A.W."/>
            <person name="Alvarado L."/>
            <person name="Arachchi H.M."/>
            <person name="Berlin A.M."/>
            <person name="Chapman S.B."/>
            <person name="Gainer-Dewar J."/>
            <person name="Goldberg J."/>
            <person name="Griggs A."/>
            <person name="Gujja S."/>
            <person name="Hansen M."/>
            <person name="Howarth C."/>
            <person name="Imamovic A."/>
            <person name="Ireland A."/>
            <person name="Larimer J."/>
            <person name="McCowan C."/>
            <person name="Murphy C."/>
            <person name="Pearson M."/>
            <person name="Poon T.W."/>
            <person name="Priest M."/>
            <person name="Roberts A."/>
            <person name="Saif S."/>
            <person name="Shea T."/>
            <person name="Sisk P."/>
            <person name="Sykes S."/>
            <person name="Wortman J."/>
            <person name="Nusbaum C."/>
            <person name="Birren B."/>
        </authorList>
    </citation>
    <scope>NUCLEOTIDE SEQUENCE [LARGE SCALE GENOMIC DNA]</scope>
    <source>
        <strain evidence="2 3">CBS 101466</strain>
    </source>
</reference>
<name>W2RKZ7_CYPE1</name>
<feature type="compositionally biased region" description="Basic and acidic residues" evidence="1">
    <location>
        <begin position="202"/>
        <end position="220"/>
    </location>
</feature>
<feature type="compositionally biased region" description="Low complexity" evidence="1">
    <location>
        <begin position="188"/>
        <end position="201"/>
    </location>
</feature>
<feature type="region of interest" description="Disordered" evidence="1">
    <location>
        <begin position="188"/>
        <end position="261"/>
    </location>
</feature>
<dbReference type="STRING" id="1220924.W2RKZ7"/>
<organism evidence="2 3">
    <name type="scientific">Cyphellophora europaea (strain CBS 101466)</name>
    <name type="common">Phialophora europaea</name>
    <dbReference type="NCBI Taxonomy" id="1220924"/>
    <lineage>
        <taxon>Eukaryota</taxon>
        <taxon>Fungi</taxon>
        <taxon>Dikarya</taxon>
        <taxon>Ascomycota</taxon>
        <taxon>Pezizomycotina</taxon>
        <taxon>Eurotiomycetes</taxon>
        <taxon>Chaetothyriomycetidae</taxon>
        <taxon>Chaetothyriales</taxon>
        <taxon>Cyphellophoraceae</taxon>
        <taxon>Cyphellophora</taxon>
    </lineage>
</organism>
<dbReference type="Proteomes" id="UP000030752">
    <property type="component" value="Unassembled WGS sequence"/>
</dbReference>
<dbReference type="EMBL" id="KB822724">
    <property type="protein sequence ID" value="ETN37172.1"/>
    <property type="molecule type" value="Genomic_DNA"/>
</dbReference>
<evidence type="ECO:0000256" key="1">
    <source>
        <dbReference type="SAM" id="MobiDB-lite"/>
    </source>
</evidence>
<dbReference type="InParanoid" id="W2RKZ7"/>
<dbReference type="RefSeq" id="XP_008720704.1">
    <property type="nucleotide sequence ID" value="XM_008722482.1"/>
</dbReference>
<protein>
    <submittedName>
        <fullName evidence="2">Uncharacterized protein</fullName>
    </submittedName>
</protein>
<dbReference type="GeneID" id="19975501"/>